<evidence type="ECO:0000256" key="5">
    <source>
        <dbReference type="ARBA" id="ARBA00022801"/>
    </source>
</evidence>
<dbReference type="SUPFAM" id="SSF51445">
    <property type="entry name" value="(Trans)glycosidases"/>
    <property type="match status" value="1"/>
</dbReference>
<name>A0ABU0H9A4_9HYPH</name>
<evidence type="ECO:0000256" key="1">
    <source>
        <dbReference type="ARBA" id="ARBA00000681"/>
    </source>
</evidence>
<organism evidence="11 12">
    <name type="scientific">Kaistia dalseonensis</name>
    <dbReference type="NCBI Taxonomy" id="410840"/>
    <lineage>
        <taxon>Bacteria</taxon>
        <taxon>Pseudomonadati</taxon>
        <taxon>Pseudomonadota</taxon>
        <taxon>Alphaproteobacteria</taxon>
        <taxon>Hyphomicrobiales</taxon>
        <taxon>Kaistiaceae</taxon>
        <taxon>Kaistia</taxon>
    </lineage>
</organism>
<comment type="catalytic activity">
    <reaction evidence="1 9">
        <text>Endohydrolysis of (1-&gt;4)-beta-D-xylosidic linkages in xylans.</text>
        <dbReference type="EC" id="3.2.1.8"/>
    </reaction>
</comment>
<dbReference type="PANTHER" id="PTHR31490">
    <property type="entry name" value="GLYCOSYL HYDROLASE"/>
    <property type="match status" value="1"/>
</dbReference>
<dbReference type="PROSITE" id="PS51760">
    <property type="entry name" value="GH10_2"/>
    <property type="match status" value="1"/>
</dbReference>
<reference evidence="11 12" key="1">
    <citation type="submission" date="2023-07" db="EMBL/GenBank/DDBJ databases">
        <title>Genomic Encyclopedia of Type Strains, Phase IV (KMG-IV): sequencing the most valuable type-strain genomes for metagenomic binning, comparative biology and taxonomic classification.</title>
        <authorList>
            <person name="Goeker M."/>
        </authorList>
    </citation>
    <scope>NUCLEOTIDE SEQUENCE [LARGE SCALE GENOMIC DNA]</scope>
    <source>
        <strain evidence="11 12">B6-8</strain>
    </source>
</reference>
<dbReference type="Gene3D" id="3.20.20.80">
    <property type="entry name" value="Glycosidases"/>
    <property type="match status" value="1"/>
</dbReference>
<keyword evidence="3" id="KW-0858">Xylan degradation</keyword>
<keyword evidence="4" id="KW-0732">Signal</keyword>
<evidence type="ECO:0000259" key="10">
    <source>
        <dbReference type="PROSITE" id="PS51760"/>
    </source>
</evidence>
<dbReference type="InterPro" id="IPR001000">
    <property type="entry name" value="GH10_dom"/>
</dbReference>
<dbReference type="Proteomes" id="UP001241603">
    <property type="component" value="Unassembled WGS sequence"/>
</dbReference>
<comment type="caution">
    <text evidence="11">The sequence shown here is derived from an EMBL/GenBank/DDBJ whole genome shotgun (WGS) entry which is preliminary data.</text>
</comment>
<dbReference type="EMBL" id="JAUSVO010000004">
    <property type="protein sequence ID" value="MDQ0438582.1"/>
    <property type="molecule type" value="Genomic_DNA"/>
</dbReference>
<evidence type="ECO:0000256" key="4">
    <source>
        <dbReference type="ARBA" id="ARBA00022729"/>
    </source>
</evidence>
<comment type="similarity">
    <text evidence="2 9">Belongs to the glycosyl hydrolase 10 (cellulase F) family.</text>
</comment>
<dbReference type="PANTHER" id="PTHR31490:SF88">
    <property type="entry name" value="BETA-XYLANASE"/>
    <property type="match status" value="1"/>
</dbReference>
<dbReference type="InterPro" id="IPR044846">
    <property type="entry name" value="GH10"/>
</dbReference>
<evidence type="ECO:0000256" key="7">
    <source>
        <dbReference type="ARBA" id="ARBA00023295"/>
    </source>
</evidence>
<dbReference type="PRINTS" id="PR00134">
    <property type="entry name" value="GLHYDRLASE10"/>
</dbReference>
<accession>A0ABU0H9A4</accession>
<evidence type="ECO:0000313" key="12">
    <source>
        <dbReference type="Proteomes" id="UP001241603"/>
    </source>
</evidence>
<dbReference type="EC" id="3.2.1.8" evidence="9"/>
<evidence type="ECO:0000256" key="6">
    <source>
        <dbReference type="ARBA" id="ARBA00023277"/>
    </source>
</evidence>
<evidence type="ECO:0000313" key="11">
    <source>
        <dbReference type="EMBL" id="MDQ0438582.1"/>
    </source>
</evidence>
<dbReference type="RefSeq" id="WP_266349491.1">
    <property type="nucleotide sequence ID" value="NZ_JAPKNG010000004.1"/>
</dbReference>
<feature type="domain" description="GH10" evidence="10">
    <location>
        <begin position="25"/>
        <end position="356"/>
    </location>
</feature>
<evidence type="ECO:0000256" key="9">
    <source>
        <dbReference type="RuleBase" id="RU361174"/>
    </source>
</evidence>
<dbReference type="InterPro" id="IPR017853">
    <property type="entry name" value="GH"/>
</dbReference>
<keyword evidence="7 9" id="KW-0326">Glycosidase</keyword>
<dbReference type="InterPro" id="IPR006311">
    <property type="entry name" value="TAT_signal"/>
</dbReference>
<gene>
    <name evidence="11" type="ORF">QO014_002977</name>
</gene>
<dbReference type="Pfam" id="PF00331">
    <property type="entry name" value="Glyco_hydro_10"/>
    <property type="match status" value="1"/>
</dbReference>
<proteinExistence type="inferred from homology"/>
<keyword evidence="12" id="KW-1185">Reference proteome</keyword>
<dbReference type="SMART" id="SM00633">
    <property type="entry name" value="Glyco_10"/>
    <property type="match status" value="1"/>
</dbReference>
<keyword evidence="6 9" id="KW-0119">Carbohydrate metabolism</keyword>
<dbReference type="GO" id="GO:0031176">
    <property type="term" value="F:endo-1,4-beta-xylanase activity"/>
    <property type="evidence" value="ECO:0007669"/>
    <property type="project" value="UniProtKB-EC"/>
</dbReference>
<keyword evidence="8 9" id="KW-0624">Polysaccharide degradation</keyword>
<keyword evidence="5 9" id="KW-0378">Hydrolase</keyword>
<protein>
    <recommendedName>
        <fullName evidence="9">Beta-xylanase</fullName>
        <ecNumber evidence="9">3.2.1.8</ecNumber>
    </recommendedName>
</protein>
<evidence type="ECO:0000256" key="8">
    <source>
        <dbReference type="ARBA" id="ARBA00023326"/>
    </source>
</evidence>
<dbReference type="PROSITE" id="PS51318">
    <property type="entry name" value="TAT"/>
    <property type="match status" value="1"/>
</dbReference>
<evidence type="ECO:0000256" key="2">
    <source>
        <dbReference type="ARBA" id="ARBA00007495"/>
    </source>
</evidence>
<sequence>MKLSRRETLFALAGLGLAGKAQPGFAAPASLGAIAAEQGLLFGTSIASDTLADPAQAALYRREARIFTVDYAMKFGFLRPTADSFQPGEADAILAFARASAIPVRGHTLAWNESRPDWLMALSTAEMRAALDRHIDETVGYFAGQLHSWDVVNEPFWPGHRLPGHFRDGPWLDAFGEDYVTRAFKRTAAADPAARLVLNEAMTEAWTEDGALIRKSLLGLVDRLQHDGARLDAVGLQGHLLPQKPHDDAAFADFVAELATRKIDIYITELDVDDTVFPDDIGARDAAVAEHYRQFLTAVLAVPAVKMVITWQLADSASWYDHAAREADPDATRLPRPLPFDAHFAPKPAHGAMSAAFTARRPA</sequence>
<evidence type="ECO:0000256" key="3">
    <source>
        <dbReference type="ARBA" id="ARBA00022651"/>
    </source>
</evidence>